<evidence type="ECO:0000313" key="3">
    <source>
        <dbReference type="Proteomes" id="UP000799536"/>
    </source>
</evidence>
<feature type="region of interest" description="Disordered" evidence="1">
    <location>
        <begin position="61"/>
        <end position="87"/>
    </location>
</feature>
<name>A0A9P4JIH0_9PLEO</name>
<keyword evidence="3" id="KW-1185">Reference proteome</keyword>
<comment type="caution">
    <text evidence="2">The sequence shown here is derived from an EMBL/GenBank/DDBJ whole genome shotgun (WGS) entry which is preliminary data.</text>
</comment>
<dbReference type="EMBL" id="ML994041">
    <property type="protein sequence ID" value="KAF2200058.1"/>
    <property type="molecule type" value="Genomic_DNA"/>
</dbReference>
<evidence type="ECO:0000313" key="2">
    <source>
        <dbReference type="EMBL" id="KAF2200058.1"/>
    </source>
</evidence>
<proteinExistence type="predicted"/>
<protein>
    <submittedName>
        <fullName evidence="2">Uncharacterized protein</fullName>
    </submittedName>
</protein>
<dbReference type="Proteomes" id="UP000799536">
    <property type="component" value="Unassembled WGS sequence"/>
</dbReference>
<evidence type="ECO:0000256" key="1">
    <source>
        <dbReference type="SAM" id="MobiDB-lite"/>
    </source>
</evidence>
<dbReference type="OrthoDB" id="4366648at2759"/>
<accession>A0A9P4JIH0</accession>
<organism evidence="2 3">
    <name type="scientific">Delitschia confertaspora ATCC 74209</name>
    <dbReference type="NCBI Taxonomy" id="1513339"/>
    <lineage>
        <taxon>Eukaryota</taxon>
        <taxon>Fungi</taxon>
        <taxon>Dikarya</taxon>
        <taxon>Ascomycota</taxon>
        <taxon>Pezizomycotina</taxon>
        <taxon>Dothideomycetes</taxon>
        <taxon>Pleosporomycetidae</taxon>
        <taxon>Pleosporales</taxon>
        <taxon>Delitschiaceae</taxon>
        <taxon>Delitschia</taxon>
    </lineage>
</organism>
<sequence>MNPQTGYFKCPKKNTLNAPFPAHPLSLLNYPSLPLYSTIASTRPPTHPPIIHLPQFHYPTEKSHLEQHKKKETPPGGLEPPTSRLTGPVVITVERASQLRHGGIKSRF</sequence>
<gene>
    <name evidence="2" type="ORF">GQ43DRAFT_418830</name>
</gene>
<dbReference type="AlphaFoldDB" id="A0A9P4JIH0"/>
<reference evidence="2" key="1">
    <citation type="journal article" date="2020" name="Stud. Mycol.">
        <title>101 Dothideomycetes genomes: a test case for predicting lifestyles and emergence of pathogens.</title>
        <authorList>
            <person name="Haridas S."/>
            <person name="Albert R."/>
            <person name="Binder M."/>
            <person name="Bloem J."/>
            <person name="Labutti K."/>
            <person name="Salamov A."/>
            <person name="Andreopoulos B."/>
            <person name="Baker S."/>
            <person name="Barry K."/>
            <person name="Bills G."/>
            <person name="Bluhm B."/>
            <person name="Cannon C."/>
            <person name="Castanera R."/>
            <person name="Culley D."/>
            <person name="Daum C."/>
            <person name="Ezra D."/>
            <person name="Gonzalez J."/>
            <person name="Henrissat B."/>
            <person name="Kuo A."/>
            <person name="Liang C."/>
            <person name="Lipzen A."/>
            <person name="Lutzoni F."/>
            <person name="Magnuson J."/>
            <person name="Mondo S."/>
            <person name="Nolan M."/>
            <person name="Ohm R."/>
            <person name="Pangilinan J."/>
            <person name="Park H.-J."/>
            <person name="Ramirez L."/>
            <person name="Alfaro M."/>
            <person name="Sun H."/>
            <person name="Tritt A."/>
            <person name="Yoshinaga Y."/>
            <person name="Zwiers L.-H."/>
            <person name="Turgeon B."/>
            <person name="Goodwin S."/>
            <person name="Spatafora J."/>
            <person name="Crous P."/>
            <person name="Grigoriev I."/>
        </authorList>
    </citation>
    <scope>NUCLEOTIDE SEQUENCE</scope>
    <source>
        <strain evidence="2">ATCC 74209</strain>
    </source>
</reference>